<evidence type="ECO:0000313" key="1">
    <source>
        <dbReference type="EMBL" id="QIK37048.1"/>
    </source>
</evidence>
<reference evidence="2" key="1">
    <citation type="submission" date="2020-01" db="EMBL/GenBank/DDBJ databases">
        <title>Caldichromatium gen. nov., sp. nov., a thermophilic purple sulfur bacterium member of the family Chromatiaceae isolated from Nakabusa hot spring, Japan.</title>
        <authorList>
            <person name="Saini M.K."/>
            <person name="Hanada S."/>
            <person name="Tank M."/>
        </authorList>
    </citation>
    <scope>NUCLEOTIDE SEQUENCE [LARGE SCALE GENOMIC DNA]</scope>
    <source>
        <strain evidence="2">No.7</strain>
    </source>
</reference>
<protein>
    <submittedName>
        <fullName evidence="1">DUF3301 domain-containing protein</fullName>
    </submittedName>
</protein>
<proteinExistence type="predicted"/>
<dbReference type="Pfam" id="PF11743">
    <property type="entry name" value="DUF3301"/>
    <property type="match status" value="1"/>
</dbReference>
<dbReference type="Proteomes" id="UP000502699">
    <property type="component" value="Chromosome"/>
</dbReference>
<dbReference type="InterPro" id="IPR021732">
    <property type="entry name" value="DUF3301"/>
</dbReference>
<sequence length="134" mass="15444">MSQLFLIFVLLLIGGLWLDGLRVREAGLRSCLSACPSYGVQLLDDTITLCQISLAWERSGMYVRRIYLFEFSEDGYERRSGQIRSAGCGSNHCSSTCPRPQQSLFNDLQRRRFARRRFALGPIRRRLVIRRLSP</sequence>
<evidence type="ECO:0000313" key="2">
    <source>
        <dbReference type="Proteomes" id="UP000502699"/>
    </source>
</evidence>
<keyword evidence="2" id="KW-1185">Reference proteome</keyword>
<name>A0A6G7VB19_9GAMM</name>
<accession>A0A6G7VB19</accession>
<dbReference type="KEGG" id="cjap:GWK36_02455"/>
<gene>
    <name evidence="1" type="ORF">GWK36_02455</name>
</gene>
<dbReference type="EMBL" id="CP048029">
    <property type="protein sequence ID" value="QIK37048.1"/>
    <property type="molecule type" value="Genomic_DNA"/>
</dbReference>
<organism evidence="1 2">
    <name type="scientific">Caldichromatium japonicum</name>
    <dbReference type="NCBI Taxonomy" id="2699430"/>
    <lineage>
        <taxon>Bacteria</taxon>
        <taxon>Pseudomonadati</taxon>
        <taxon>Pseudomonadota</taxon>
        <taxon>Gammaproteobacteria</taxon>
        <taxon>Chromatiales</taxon>
        <taxon>Chromatiaceae</taxon>
        <taxon>Caldichromatium</taxon>
    </lineage>
</organism>
<dbReference type="AlphaFoldDB" id="A0A6G7VB19"/>